<accession>A0ABY7DEX4</accession>
<feature type="region of interest" description="Disordered" evidence="1">
    <location>
        <begin position="51"/>
        <end position="71"/>
    </location>
</feature>
<keyword evidence="4" id="KW-1185">Reference proteome</keyword>
<protein>
    <submittedName>
        <fullName evidence="3">Uncharacterized protein</fullName>
    </submittedName>
</protein>
<dbReference type="EMBL" id="CP111013">
    <property type="protein sequence ID" value="WAQ95799.1"/>
    <property type="molecule type" value="Genomic_DNA"/>
</dbReference>
<sequence>MKDKKGFLSSVDLTAADLGIDMASEIVGSVDSKCTVSNYCPFSSPAPGVQGVTPAGHPAVQGEITPADHSS</sequence>
<name>A0ABY7DEX4_MYAAR</name>
<evidence type="ECO:0000313" key="2">
    <source>
        <dbReference type="EMBL" id="WAQ95799.1"/>
    </source>
</evidence>
<reference evidence="3" key="1">
    <citation type="submission" date="2022-11" db="EMBL/GenBank/DDBJ databases">
        <title>Centuries of genome instability and evolution in soft-shell clam transmissible cancer (bioRxiv).</title>
        <authorList>
            <person name="Hart S.F.M."/>
            <person name="Yonemitsu M.A."/>
            <person name="Giersch R.M."/>
            <person name="Beal B.F."/>
            <person name="Arriagada G."/>
            <person name="Davis B.W."/>
            <person name="Ostrander E.A."/>
            <person name="Goff S.P."/>
            <person name="Metzger M.J."/>
        </authorList>
    </citation>
    <scope>NUCLEOTIDE SEQUENCE</scope>
    <source>
        <strain evidence="3">MELC-2E11</strain>
        <tissue evidence="3">Siphon/mantle</tissue>
    </source>
</reference>
<proteinExistence type="predicted"/>
<gene>
    <name evidence="2" type="ORF">MAR_028489</name>
    <name evidence="3" type="ORF">MAR_028504</name>
</gene>
<dbReference type="Proteomes" id="UP001164746">
    <property type="component" value="Chromosome 2"/>
</dbReference>
<evidence type="ECO:0000256" key="1">
    <source>
        <dbReference type="SAM" id="MobiDB-lite"/>
    </source>
</evidence>
<evidence type="ECO:0000313" key="3">
    <source>
        <dbReference type="EMBL" id="WAQ95814.1"/>
    </source>
</evidence>
<dbReference type="EMBL" id="CP111013">
    <property type="protein sequence ID" value="WAQ95814.1"/>
    <property type="molecule type" value="Genomic_DNA"/>
</dbReference>
<organism evidence="3 4">
    <name type="scientific">Mya arenaria</name>
    <name type="common">Soft-shell clam</name>
    <dbReference type="NCBI Taxonomy" id="6604"/>
    <lineage>
        <taxon>Eukaryota</taxon>
        <taxon>Metazoa</taxon>
        <taxon>Spiralia</taxon>
        <taxon>Lophotrochozoa</taxon>
        <taxon>Mollusca</taxon>
        <taxon>Bivalvia</taxon>
        <taxon>Autobranchia</taxon>
        <taxon>Heteroconchia</taxon>
        <taxon>Euheterodonta</taxon>
        <taxon>Imparidentia</taxon>
        <taxon>Neoheterodontei</taxon>
        <taxon>Myida</taxon>
        <taxon>Myoidea</taxon>
        <taxon>Myidae</taxon>
        <taxon>Mya</taxon>
    </lineage>
</organism>
<evidence type="ECO:0000313" key="4">
    <source>
        <dbReference type="Proteomes" id="UP001164746"/>
    </source>
</evidence>